<evidence type="ECO:0000313" key="4">
    <source>
        <dbReference type="EMBL" id="EAL64338.1"/>
    </source>
</evidence>
<dbReference type="Proteomes" id="UP000002195">
    <property type="component" value="Unassembled WGS sequence"/>
</dbReference>
<dbReference type="RefSeq" id="XP_637778.1">
    <property type="nucleotide sequence ID" value="XM_632686.1"/>
</dbReference>
<keyword evidence="1" id="KW-0479">Metal-binding</keyword>
<comment type="caution">
    <text evidence="4">The sequence shown here is derived from an EMBL/GenBank/DDBJ whole genome shotgun (WGS) entry which is preliminary data.</text>
</comment>
<name>Q54M53_DICDI</name>
<dbReference type="KEGG" id="ddi:DDB_G0286325"/>
<dbReference type="PANTHER" id="PTHR47991">
    <property type="entry name" value="OXOGLUTARATE/IRON-DEPENDENT DIOXYGENASE"/>
    <property type="match status" value="1"/>
</dbReference>
<evidence type="ECO:0000256" key="1">
    <source>
        <dbReference type="ARBA" id="ARBA00022723"/>
    </source>
</evidence>
<organism evidence="4 5">
    <name type="scientific">Dictyostelium discoideum</name>
    <name type="common">Social amoeba</name>
    <dbReference type="NCBI Taxonomy" id="44689"/>
    <lineage>
        <taxon>Eukaryota</taxon>
        <taxon>Amoebozoa</taxon>
        <taxon>Evosea</taxon>
        <taxon>Eumycetozoa</taxon>
        <taxon>Dictyostelia</taxon>
        <taxon>Dictyosteliales</taxon>
        <taxon>Dictyosteliaceae</taxon>
        <taxon>Dictyostelium</taxon>
    </lineage>
</organism>
<dbReference type="PaxDb" id="44689-DDB0218796"/>
<dbReference type="SUPFAM" id="SSF51197">
    <property type="entry name" value="Clavaminate synthase-like"/>
    <property type="match status" value="1"/>
</dbReference>
<evidence type="ECO:0000256" key="2">
    <source>
        <dbReference type="ARBA" id="ARBA00023004"/>
    </source>
</evidence>
<gene>
    <name evidence="4" type="ORF">DDB_G0286325</name>
</gene>
<evidence type="ECO:0000259" key="3">
    <source>
        <dbReference type="Pfam" id="PF03171"/>
    </source>
</evidence>
<feature type="domain" description="Isopenicillin N synthase-like Fe(2+) 2OG dioxygenase" evidence="3">
    <location>
        <begin position="18"/>
        <end position="73"/>
    </location>
</feature>
<dbReference type="InterPro" id="IPR027443">
    <property type="entry name" value="IPNS-like_sf"/>
</dbReference>
<dbReference type="HOGENOM" id="CLU_2089355_0_0_1"/>
<protein>
    <recommendedName>
        <fullName evidence="3">Isopenicillin N synthase-like Fe(2+) 2OG dioxygenase domain-containing protein</fullName>
    </recommendedName>
</protein>
<dbReference type="InParanoid" id="Q54M53"/>
<dbReference type="STRING" id="44689.Q54M53"/>
<accession>Q54M53</accession>
<dbReference type="AlphaFoldDB" id="Q54M53"/>
<keyword evidence="2" id="KW-0408">Iron</keyword>
<dbReference type="VEuPathDB" id="AmoebaDB:DDB_G0286325"/>
<dbReference type="InterPro" id="IPR044861">
    <property type="entry name" value="IPNS-like_FE2OG_OXY"/>
</dbReference>
<dbReference type="SMR" id="Q54M53"/>
<dbReference type="InterPro" id="IPR050295">
    <property type="entry name" value="Plant_2OG-oxidoreductases"/>
</dbReference>
<dbReference type="GO" id="GO:0046872">
    <property type="term" value="F:metal ion binding"/>
    <property type="evidence" value="ECO:0007669"/>
    <property type="project" value="UniProtKB-KW"/>
</dbReference>
<keyword evidence="5" id="KW-1185">Reference proteome</keyword>
<dbReference type="Pfam" id="PF03171">
    <property type="entry name" value="2OG-FeII_Oxy"/>
    <property type="match status" value="1"/>
</dbReference>
<sequence>MSFDDDDDDDDDKITKFDDVGGLQAFSKSTGNWINVKPICGSFVFNIGDMLEIITKGYYTSMFHQKQQQQHQQQKLEIMKKIQIIPINNLETTPTTTTKIGNYEKDPNILNFKGTYK</sequence>
<dbReference type="EMBL" id="AAFI02000085">
    <property type="protein sequence ID" value="EAL64338.1"/>
    <property type="molecule type" value="Genomic_DNA"/>
</dbReference>
<dbReference type="Gene3D" id="2.60.120.330">
    <property type="entry name" value="B-lactam Antibiotic, Isopenicillin N Synthase, Chain"/>
    <property type="match status" value="1"/>
</dbReference>
<dbReference type="GeneID" id="8625492"/>
<proteinExistence type="predicted"/>
<reference evidence="4 5" key="1">
    <citation type="journal article" date="2005" name="Nature">
        <title>The genome of the social amoeba Dictyostelium discoideum.</title>
        <authorList>
            <consortium name="The Dictyostelium discoideum Sequencing Consortium"/>
            <person name="Eichinger L."/>
            <person name="Pachebat J.A."/>
            <person name="Glockner G."/>
            <person name="Rajandream M.A."/>
            <person name="Sucgang R."/>
            <person name="Berriman M."/>
            <person name="Song J."/>
            <person name="Olsen R."/>
            <person name="Szafranski K."/>
            <person name="Xu Q."/>
            <person name="Tunggal B."/>
            <person name="Kummerfeld S."/>
            <person name="Madera M."/>
            <person name="Konfortov B.A."/>
            <person name="Rivero F."/>
            <person name="Bankier A.T."/>
            <person name="Lehmann R."/>
            <person name="Hamlin N."/>
            <person name="Davies R."/>
            <person name="Gaudet P."/>
            <person name="Fey P."/>
            <person name="Pilcher K."/>
            <person name="Chen G."/>
            <person name="Saunders D."/>
            <person name="Sodergren E."/>
            <person name="Davis P."/>
            <person name="Kerhornou A."/>
            <person name="Nie X."/>
            <person name="Hall N."/>
            <person name="Anjard C."/>
            <person name="Hemphill L."/>
            <person name="Bason N."/>
            <person name="Farbrother P."/>
            <person name="Desany B."/>
            <person name="Just E."/>
            <person name="Morio T."/>
            <person name="Rost R."/>
            <person name="Churcher C."/>
            <person name="Cooper J."/>
            <person name="Haydock S."/>
            <person name="van Driessche N."/>
            <person name="Cronin A."/>
            <person name="Goodhead I."/>
            <person name="Muzny D."/>
            <person name="Mourier T."/>
            <person name="Pain A."/>
            <person name="Lu M."/>
            <person name="Harper D."/>
            <person name="Lindsay R."/>
            <person name="Hauser H."/>
            <person name="James K."/>
            <person name="Quiles M."/>
            <person name="Madan Babu M."/>
            <person name="Saito T."/>
            <person name="Buchrieser C."/>
            <person name="Wardroper A."/>
            <person name="Felder M."/>
            <person name="Thangavelu M."/>
            <person name="Johnson D."/>
            <person name="Knights A."/>
            <person name="Loulseged H."/>
            <person name="Mungall K."/>
            <person name="Oliver K."/>
            <person name="Price C."/>
            <person name="Quail M.A."/>
            <person name="Urushihara H."/>
            <person name="Hernandez J."/>
            <person name="Rabbinowitsch E."/>
            <person name="Steffen D."/>
            <person name="Sanders M."/>
            <person name="Ma J."/>
            <person name="Kohara Y."/>
            <person name="Sharp S."/>
            <person name="Simmonds M."/>
            <person name="Spiegler S."/>
            <person name="Tivey A."/>
            <person name="Sugano S."/>
            <person name="White B."/>
            <person name="Walker D."/>
            <person name="Woodward J."/>
            <person name="Winckler T."/>
            <person name="Tanaka Y."/>
            <person name="Shaulsky G."/>
            <person name="Schleicher M."/>
            <person name="Weinstock G."/>
            <person name="Rosenthal A."/>
            <person name="Cox E.C."/>
            <person name="Chisholm R.L."/>
            <person name="Gibbs R."/>
            <person name="Loomis W.F."/>
            <person name="Platzer M."/>
            <person name="Kay R.R."/>
            <person name="Williams J."/>
            <person name="Dear P.H."/>
            <person name="Noegel A.A."/>
            <person name="Barrell B."/>
            <person name="Kuspa A."/>
        </authorList>
    </citation>
    <scope>NUCLEOTIDE SEQUENCE [LARGE SCALE GENOMIC DNA]</scope>
    <source>
        <strain evidence="4 5">AX4</strain>
    </source>
</reference>
<evidence type="ECO:0000313" key="5">
    <source>
        <dbReference type="Proteomes" id="UP000002195"/>
    </source>
</evidence>